<dbReference type="EC" id="6.3.5.4" evidence="3"/>
<evidence type="ECO:0000256" key="4">
    <source>
        <dbReference type="ARBA" id="ARBA00022741"/>
    </source>
</evidence>
<dbReference type="PANTHER" id="PTHR43284:SF1">
    <property type="entry name" value="ASPARAGINE SYNTHETASE"/>
    <property type="match status" value="1"/>
</dbReference>
<evidence type="ECO:0000256" key="6">
    <source>
        <dbReference type="ARBA" id="ARBA00022962"/>
    </source>
</evidence>
<keyword evidence="10" id="KW-1185">Reference proteome</keyword>
<dbReference type="SUPFAM" id="SSF56235">
    <property type="entry name" value="N-terminal nucleophile aminohydrolases (Ntn hydrolases)"/>
    <property type="match status" value="1"/>
</dbReference>
<proteinExistence type="inferred from homology"/>
<dbReference type="RefSeq" id="WP_085052009.1">
    <property type="nucleotide sequence ID" value="NZ_LNQR01000053.1"/>
</dbReference>
<dbReference type="PANTHER" id="PTHR43284">
    <property type="entry name" value="ASPARAGINE SYNTHETASE (GLUTAMINE-HYDROLYZING)"/>
    <property type="match status" value="1"/>
</dbReference>
<feature type="domain" description="Glutamine amidotransferase type-2" evidence="8">
    <location>
        <begin position="2"/>
        <end position="219"/>
    </location>
</feature>
<gene>
    <name evidence="9" type="ORF">ASN18_1384</name>
</gene>
<accession>A0ABR5SI73</accession>
<reference evidence="9 10" key="1">
    <citation type="submission" date="2015-11" db="EMBL/GenBank/DDBJ databases">
        <authorList>
            <person name="Lin W."/>
        </authorList>
    </citation>
    <scope>NUCLEOTIDE SEQUENCE [LARGE SCALE GENOMIC DNA]</scope>
    <source>
        <strain evidence="9 10">HCH-1</strain>
    </source>
</reference>
<keyword evidence="4" id="KW-0547">Nucleotide-binding</keyword>
<dbReference type="Gene3D" id="3.60.20.10">
    <property type="entry name" value="Glutamine Phosphoribosylpyrophosphate, subunit 1, domain 1"/>
    <property type="match status" value="1"/>
</dbReference>
<evidence type="ECO:0000256" key="3">
    <source>
        <dbReference type="ARBA" id="ARBA00012737"/>
    </source>
</evidence>
<evidence type="ECO:0000313" key="10">
    <source>
        <dbReference type="Proteomes" id="UP000060487"/>
    </source>
</evidence>
<dbReference type="GO" id="GO:0004066">
    <property type="term" value="F:asparagine synthase (glutamine-hydrolyzing) activity"/>
    <property type="evidence" value="ECO:0007669"/>
    <property type="project" value="UniProtKB-EC"/>
</dbReference>
<dbReference type="InterPro" id="IPR033738">
    <property type="entry name" value="AsnB_N"/>
</dbReference>
<dbReference type="PIRSF" id="PIRSF001589">
    <property type="entry name" value="Asn_synthetase_glu-h"/>
    <property type="match status" value="1"/>
</dbReference>
<dbReference type="PROSITE" id="PS51278">
    <property type="entry name" value="GATASE_TYPE_2"/>
    <property type="match status" value="1"/>
</dbReference>
<dbReference type="InterPro" id="IPR017932">
    <property type="entry name" value="GATase_2_dom"/>
</dbReference>
<keyword evidence="6" id="KW-0315">Glutamine amidotransferase</keyword>
<evidence type="ECO:0000256" key="1">
    <source>
        <dbReference type="ARBA" id="ARBA00005187"/>
    </source>
</evidence>
<dbReference type="InterPro" id="IPR001962">
    <property type="entry name" value="Asn_synthase"/>
</dbReference>
<evidence type="ECO:0000256" key="5">
    <source>
        <dbReference type="ARBA" id="ARBA00022840"/>
    </source>
</evidence>
<evidence type="ECO:0000256" key="7">
    <source>
        <dbReference type="ARBA" id="ARBA00048741"/>
    </source>
</evidence>
<keyword evidence="9" id="KW-0436">Ligase</keyword>
<name>A0ABR5SI73_9BACT</name>
<comment type="pathway">
    <text evidence="1">Amino-acid biosynthesis; L-asparagine biosynthesis; L-asparagine from L-aspartate (L-Gln route): step 1/1.</text>
</comment>
<evidence type="ECO:0000259" key="8">
    <source>
        <dbReference type="PROSITE" id="PS51278"/>
    </source>
</evidence>
<organism evidence="9 10">
    <name type="scientific">Candidatus Magnetominusculus xianensis</name>
    <dbReference type="NCBI Taxonomy" id="1748249"/>
    <lineage>
        <taxon>Bacteria</taxon>
        <taxon>Pseudomonadati</taxon>
        <taxon>Nitrospirota</taxon>
        <taxon>Nitrospiria</taxon>
        <taxon>Nitrospirales</taxon>
        <taxon>Nitrospiraceae</taxon>
        <taxon>Candidatus Magnetominusculus</taxon>
    </lineage>
</organism>
<keyword evidence="5" id="KW-0067">ATP-binding</keyword>
<dbReference type="CDD" id="cd01991">
    <property type="entry name" value="Asn_synthase_B_C"/>
    <property type="match status" value="1"/>
</dbReference>
<protein>
    <recommendedName>
        <fullName evidence="3">asparagine synthase (glutamine-hydrolyzing)</fullName>
        <ecNumber evidence="3">6.3.5.4</ecNumber>
    </recommendedName>
</protein>
<dbReference type="CDD" id="cd00712">
    <property type="entry name" value="AsnB"/>
    <property type="match status" value="1"/>
</dbReference>
<dbReference type="InterPro" id="IPR029055">
    <property type="entry name" value="Ntn_hydrolases_N"/>
</dbReference>
<dbReference type="Gene3D" id="3.40.50.620">
    <property type="entry name" value="HUPs"/>
    <property type="match status" value="1"/>
</dbReference>
<comment type="caution">
    <text evidence="9">The sequence shown here is derived from an EMBL/GenBank/DDBJ whole genome shotgun (WGS) entry which is preliminary data.</text>
</comment>
<dbReference type="SUPFAM" id="SSF52402">
    <property type="entry name" value="Adenine nucleotide alpha hydrolases-like"/>
    <property type="match status" value="1"/>
</dbReference>
<dbReference type="InterPro" id="IPR014729">
    <property type="entry name" value="Rossmann-like_a/b/a_fold"/>
</dbReference>
<evidence type="ECO:0000256" key="2">
    <source>
        <dbReference type="ARBA" id="ARBA00005752"/>
    </source>
</evidence>
<comment type="catalytic activity">
    <reaction evidence="7">
        <text>L-aspartate + L-glutamine + ATP + H2O = L-asparagine + L-glutamate + AMP + diphosphate + H(+)</text>
        <dbReference type="Rhea" id="RHEA:12228"/>
        <dbReference type="ChEBI" id="CHEBI:15377"/>
        <dbReference type="ChEBI" id="CHEBI:15378"/>
        <dbReference type="ChEBI" id="CHEBI:29985"/>
        <dbReference type="ChEBI" id="CHEBI:29991"/>
        <dbReference type="ChEBI" id="CHEBI:30616"/>
        <dbReference type="ChEBI" id="CHEBI:33019"/>
        <dbReference type="ChEBI" id="CHEBI:58048"/>
        <dbReference type="ChEBI" id="CHEBI:58359"/>
        <dbReference type="ChEBI" id="CHEBI:456215"/>
        <dbReference type="EC" id="6.3.5.4"/>
    </reaction>
</comment>
<dbReference type="InterPro" id="IPR006426">
    <property type="entry name" value="Asn_synth_AEB"/>
</dbReference>
<dbReference type="Pfam" id="PF13537">
    <property type="entry name" value="GATase_7"/>
    <property type="match status" value="1"/>
</dbReference>
<dbReference type="InterPro" id="IPR051786">
    <property type="entry name" value="ASN_synthetase/amidase"/>
</dbReference>
<dbReference type="EMBL" id="LNQR01000053">
    <property type="protein sequence ID" value="KWT87095.1"/>
    <property type="molecule type" value="Genomic_DNA"/>
</dbReference>
<dbReference type="Pfam" id="PF00733">
    <property type="entry name" value="Asn_synthase"/>
    <property type="match status" value="1"/>
</dbReference>
<sequence>MCGIAGFISKPDFDAESIIRQMTLTMTHRGPDDMGCEVLQFGKGYTALGHRRLKIIDLSSLGHQPMANSSGTIYISYNGEVYNYMELKDELTRSGASFVSTSDTEVILKAYEEWGTECFSRFNGMWAIAIFDKSRERLILSRDRMGVKPLYYYRTSTDFVFASEIKAILRHPKIKKEPNLDKIFRYVSRSYRYVDSDDMSFFKDIYQVPKSSFIEIDEALNSETTTYWRLNPNLIRRDIKDEDAVEQFRYIFVDSVRLRLRSDVPVGAMLSGGMDSTSITCAAYKLLKNPIVTFSGVTGDQKGVYDESEYINSVIRDTNADYHYIKPDPADIFETVEEMLGFHDEPICTVTWYSLYLIAKKIKNEGIPVVLNGHAGDELLAGYWDHYHYNFYDLFEDGEVYTMYDEITAWRDNHRRAKDEVNRTIKYITSMKKNRELEPAKFTDYSYLLKKDIVEQYKTVLSQPGQFPDELSRRLYLELLYETVPATLRPEDRNTMSQSIESRSPFLDYRLIEFCFSLPGRLKIRNGLGKWILREAMKGVLPEDVRTRKDKSGFIAPADKWFRTINRDQMYALINSESLKRRDLFDIRQLNRMFEEHVSGMYNHQMILWQIMNLELWFRRFFDE</sequence>
<evidence type="ECO:0000313" key="9">
    <source>
        <dbReference type="EMBL" id="KWT87095.1"/>
    </source>
</evidence>
<comment type="similarity">
    <text evidence="2">Belongs to the asparagine synthetase family.</text>
</comment>
<dbReference type="NCBIfam" id="TIGR01536">
    <property type="entry name" value="asn_synth_AEB"/>
    <property type="match status" value="1"/>
</dbReference>
<dbReference type="Proteomes" id="UP000060487">
    <property type="component" value="Unassembled WGS sequence"/>
</dbReference>